<evidence type="ECO:0000313" key="2">
    <source>
        <dbReference type="Proteomes" id="UP000006810"/>
    </source>
</evidence>
<dbReference type="Proteomes" id="UP000006810">
    <property type="component" value="Chromosome"/>
</dbReference>
<accession>C4XEZ6</accession>
<evidence type="ECO:0000313" key="1">
    <source>
        <dbReference type="EMBL" id="BAH69718.1"/>
    </source>
</evidence>
<name>C4XEZ6_MYCFP</name>
<proteinExistence type="predicted"/>
<gene>
    <name evidence="1" type="ordered locus">MBIO_0453</name>
</gene>
<dbReference type="HOGENOM" id="CLU_3082021_0_0_14"/>
<organism evidence="1 2">
    <name type="scientific">Mycoplasmopsis fermentans (strain ATCC 19989 / NBRC 14854 / NCTC 10117 / PG18)</name>
    <name type="common">Mycoplasma fermentans</name>
    <dbReference type="NCBI Taxonomy" id="496833"/>
    <lineage>
        <taxon>Bacteria</taxon>
        <taxon>Bacillati</taxon>
        <taxon>Mycoplasmatota</taxon>
        <taxon>Mycoplasmoidales</taxon>
        <taxon>Metamycoplasmataceae</taxon>
        <taxon>Mycoplasmopsis</taxon>
    </lineage>
</organism>
<keyword evidence="2" id="KW-1185">Reference proteome</keyword>
<reference evidence="1 2" key="1">
    <citation type="journal article" date="2009" name="Curr. Microbiol.">
        <title>Molecular cloning and expression of a novel cholinephosphotransferase involved in glycoglycerophospholipid biosynthesis of Mycoplasma fermentans.</title>
        <authorList>
            <person name="Ishida N."/>
            <person name="Irikura D."/>
            <person name="Matsuda K."/>
            <person name="Sato S."/>
            <person name="Asano K."/>
        </authorList>
    </citation>
    <scope>NUCLEOTIDE SEQUENCE [LARGE SCALE GENOMIC DNA]</scope>
    <source>
        <strain evidence="2">ATCC 19989 / NBRC 14854 / NCTC 10117 / PG18</strain>
    </source>
</reference>
<protein>
    <submittedName>
        <fullName evidence="1">Uncharacterized protein</fullName>
    </submittedName>
</protein>
<dbReference type="EMBL" id="AP009608">
    <property type="protein sequence ID" value="BAH69718.1"/>
    <property type="molecule type" value="Genomic_DNA"/>
</dbReference>
<sequence>MKKKIVLYLLIINKFHNFKIKLKYMLWKIQKLPLDEEKAKLDNFLQTIEFED</sequence>
<dbReference type="AlphaFoldDB" id="C4XEZ6"/>
<dbReference type="KEGG" id="mfp:MBIO_0453"/>